<dbReference type="GO" id="GO:0016491">
    <property type="term" value="F:oxidoreductase activity"/>
    <property type="evidence" value="ECO:0007669"/>
    <property type="project" value="UniProtKB-KW"/>
</dbReference>
<dbReference type="STRING" id="380248.SAMN05216251_110107"/>
<feature type="domain" description="NAD-dependent epimerase/dehydratase" evidence="4">
    <location>
        <begin position="3"/>
        <end position="217"/>
    </location>
</feature>
<sequence>MKVLVTGAGGTLGREVVAHLRATGWTVRAHDRIPLDPAAADEVVTGELRDRARVGEAVAGTDAVVHAAALPSPHAAPEDEVFGNNVRSTYLVLDAAGRAGVGRIVNVSSLSALGLAFARHAVSPVGVPITEEHPFVGDDVYGLSKHLGETVAATVSRRWNVPVVSLRFPFLGTGERLHTHIARVHADPGYDRGSLWAWLDSRDAARAIGAALTATTEDHVVINAVAPDTTALVPTAELLRRYHPSTRFDAPLDGFATPFSRQRAHELLAFEPVHTWRPSPGS</sequence>
<gene>
    <name evidence="5" type="ORF">SAMN05216251_110107</name>
</gene>
<keyword evidence="2" id="KW-0560">Oxidoreductase</keyword>
<evidence type="ECO:0000313" key="6">
    <source>
        <dbReference type="Proteomes" id="UP000199323"/>
    </source>
</evidence>
<dbReference type="AlphaFoldDB" id="A0A1I2H736"/>
<dbReference type="PANTHER" id="PTHR43103:SF5">
    <property type="entry name" value="4-EPIMERASE, PUTATIVE (AFU_ORTHOLOGUE AFUA_7G00360)-RELATED"/>
    <property type="match status" value="1"/>
</dbReference>
<dbReference type="Proteomes" id="UP000199323">
    <property type="component" value="Unassembled WGS sequence"/>
</dbReference>
<evidence type="ECO:0000256" key="1">
    <source>
        <dbReference type="ARBA" id="ARBA00007637"/>
    </source>
</evidence>
<dbReference type="InterPro" id="IPR001509">
    <property type="entry name" value="Epimerase_deHydtase"/>
</dbReference>
<name>A0A1I2H736_9ACTN</name>
<dbReference type="SUPFAM" id="SSF51735">
    <property type="entry name" value="NAD(P)-binding Rossmann-fold domains"/>
    <property type="match status" value="1"/>
</dbReference>
<dbReference type="PANTHER" id="PTHR43103">
    <property type="entry name" value="NUCLEOSIDE-DIPHOSPHATE-SUGAR EPIMERASE"/>
    <property type="match status" value="1"/>
</dbReference>
<evidence type="ECO:0000313" key="5">
    <source>
        <dbReference type="EMBL" id="SFF25150.1"/>
    </source>
</evidence>
<dbReference type="InterPro" id="IPR036291">
    <property type="entry name" value="NAD(P)-bd_dom_sf"/>
</dbReference>
<evidence type="ECO:0000259" key="4">
    <source>
        <dbReference type="Pfam" id="PF01370"/>
    </source>
</evidence>
<protein>
    <submittedName>
        <fullName evidence="5">Nucleoside-diphosphate-sugar epimerase</fullName>
    </submittedName>
</protein>
<reference evidence="5 6" key="1">
    <citation type="submission" date="2016-10" db="EMBL/GenBank/DDBJ databases">
        <authorList>
            <person name="de Groot N.N."/>
        </authorList>
    </citation>
    <scope>NUCLEOTIDE SEQUENCE [LARGE SCALE GENOMIC DNA]</scope>
    <source>
        <strain evidence="5 6">CGMCC 4.3510</strain>
    </source>
</reference>
<evidence type="ECO:0000256" key="2">
    <source>
        <dbReference type="ARBA" id="ARBA00023002"/>
    </source>
</evidence>
<comment type="similarity">
    <text evidence="1">Belongs to the NAD(P)-dependent epimerase/dehydratase family.</text>
</comment>
<proteinExistence type="inferred from homology"/>
<dbReference type="Pfam" id="PF01370">
    <property type="entry name" value="Epimerase"/>
    <property type="match status" value="1"/>
</dbReference>
<dbReference type="EMBL" id="FONG01000010">
    <property type="protein sequence ID" value="SFF25150.1"/>
    <property type="molecule type" value="Genomic_DNA"/>
</dbReference>
<accession>A0A1I2H736</accession>
<evidence type="ECO:0000256" key="3">
    <source>
        <dbReference type="ARBA" id="ARBA00023027"/>
    </source>
</evidence>
<organism evidence="5 6">
    <name type="scientific">Actinacidiphila alni</name>
    <dbReference type="NCBI Taxonomy" id="380248"/>
    <lineage>
        <taxon>Bacteria</taxon>
        <taxon>Bacillati</taxon>
        <taxon>Actinomycetota</taxon>
        <taxon>Actinomycetes</taxon>
        <taxon>Kitasatosporales</taxon>
        <taxon>Streptomycetaceae</taxon>
        <taxon>Actinacidiphila</taxon>
    </lineage>
</organism>
<keyword evidence="6" id="KW-1185">Reference proteome</keyword>
<dbReference type="RefSeq" id="WP_177246503.1">
    <property type="nucleotide sequence ID" value="NZ_FONG01000010.1"/>
</dbReference>
<keyword evidence="3" id="KW-0520">NAD</keyword>
<dbReference type="Gene3D" id="3.40.50.720">
    <property type="entry name" value="NAD(P)-binding Rossmann-like Domain"/>
    <property type="match status" value="1"/>
</dbReference>